<name>A0A3M7Q2J3_BRAPC</name>
<organism evidence="1 2">
    <name type="scientific">Brachionus plicatilis</name>
    <name type="common">Marine rotifer</name>
    <name type="synonym">Brachionus muelleri</name>
    <dbReference type="NCBI Taxonomy" id="10195"/>
    <lineage>
        <taxon>Eukaryota</taxon>
        <taxon>Metazoa</taxon>
        <taxon>Spiralia</taxon>
        <taxon>Gnathifera</taxon>
        <taxon>Rotifera</taxon>
        <taxon>Eurotatoria</taxon>
        <taxon>Monogononta</taxon>
        <taxon>Pseudotrocha</taxon>
        <taxon>Ploima</taxon>
        <taxon>Brachionidae</taxon>
        <taxon>Brachionus</taxon>
    </lineage>
</organism>
<accession>A0A3M7Q2J3</accession>
<reference evidence="1 2" key="1">
    <citation type="journal article" date="2018" name="Sci. Rep.">
        <title>Genomic signatures of local adaptation to the degree of environmental predictability in rotifers.</title>
        <authorList>
            <person name="Franch-Gras L."/>
            <person name="Hahn C."/>
            <person name="Garcia-Roger E.M."/>
            <person name="Carmona M.J."/>
            <person name="Serra M."/>
            <person name="Gomez A."/>
        </authorList>
    </citation>
    <scope>NUCLEOTIDE SEQUENCE [LARGE SCALE GENOMIC DNA]</scope>
    <source>
        <strain evidence="1">HYR1</strain>
    </source>
</reference>
<keyword evidence="2" id="KW-1185">Reference proteome</keyword>
<sequence length="136" mass="15237">MSGLCRESVDGSGPRLMRKPRPLSAERAFRLVLDISHLVHLLCPLSTTAVHLNNFCLGKFARSCSLPLPKFFQPFCENRLDWRHCWYKKGIGPTCRRARPVCCRWSRGCSPRSGSFGAQTTSTACTRAGTLFLVYG</sequence>
<proteinExistence type="predicted"/>
<comment type="caution">
    <text evidence="1">The sequence shown here is derived from an EMBL/GenBank/DDBJ whole genome shotgun (WGS) entry which is preliminary data.</text>
</comment>
<protein>
    <submittedName>
        <fullName evidence="1">Uncharacterized protein</fullName>
    </submittedName>
</protein>
<dbReference type="Proteomes" id="UP000276133">
    <property type="component" value="Unassembled WGS sequence"/>
</dbReference>
<dbReference type="AlphaFoldDB" id="A0A3M7Q2J3"/>
<evidence type="ECO:0000313" key="2">
    <source>
        <dbReference type="Proteomes" id="UP000276133"/>
    </source>
</evidence>
<dbReference type="EMBL" id="REGN01007727">
    <property type="protein sequence ID" value="RNA05422.1"/>
    <property type="molecule type" value="Genomic_DNA"/>
</dbReference>
<evidence type="ECO:0000313" key="1">
    <source>
        <dbReference type="EMBL" id="RNA05422.1"/>
    </source>
</evidence>
<gene>
    <name evidence="1" type="ORF">BpHYR1_020470</name>
</gene>